<keyword evidence="3" id="KW-1185">Reference proteome</keyword>
<evidence type="ECO:0000313" key="3">
    <source>
        <dbReference type="Proteomes" id="UP001642484"/>
    </source>
</evidence>
<accession>A0ABP0R499</accession>
<organism evidence="2 3">
    <name type="scientific">Durusdinium trenchii</name>
    <dbReference type="NCBI Taxonomy" id="1381693"/>
    <lineage>
        <taxon>Eukaryota</taxon>
        <taxon>Sar</taxon>
        <taxon>Alveolata</taxon>
        <taxon>Dinophyceae</taxon>
        <taxon>Suessiales</taxon>
        <taxon>Symbiodiniaceae</taxon>
        <taxon>Durusdinium</taxon>
    </lineage>
</organism>
<evidence type="ECO:0000313" key="2">
    <source>
        <dbReference type="EMBL" id="CAK9095414.1"/>
    </source>
</evidence>
<dbReference type="Proteomes" id="UP001642484">
    <property type="component" value="Unassembled WGS sequence"/>
</dbReference>
<evidence type="ECO:0008006" key="4">
    <source>
        <dbReference type="Google" id="ProtNLM"/>
    </source>
</evidence>
<dbReference type="EMBL" id="CAXAMN010025472">
    <property type="protein sequence ID" value="CAK9095414.1"/>
    <property type="molecule type" value="Genomic_DNA"/>
</dbReference>
<dbReference type="Pfam" id="PF01535">
    <property type="entry name" value="PPR"/>
    <property type="match status" value="1"/>
</dbReference>
<dbReference type="PANTHER" id="PTHR47447">
    <property type="entry name" value="OS03G0856100 PROTEIN"/>
    <property type="match status" value="1"/>
</dbReference>
<protein>
    <recommendedName>
        <fullName evidence="4">Pentatricopeptide repeat-containing protein, chloroplastic</fullName>
    </recommendedName>
</protein>
<keyword evidence="1" id="KW-0677">Repeat</keyword>
<dbReference type="PANTHER" id="PTHR47447:SF17">
    <property type="entry name" value="OS12G0638900 PROTEIN"/>
    <property type="match status" value="1"/>
</dbReference>
<sequence>MDLTPAGAQKVGVALRRASPARLDSDAARAAVCSMVPCEGRCHHLCGGGLQSLGWQACGAKRSWRRKKAMSGKLLLQEGAWPTLPVFWGTDFLKRGKIPRRASESKTPSAAQRDERASSIAKTLAACRESAQWQVALQVCFQHARGSRWPRPVVLLLLGVLERSVQWQRALLALRRLRCEGEEKAVCSAMSACVQGTQWARALELLEQVTKSQAQRVGPWDLVTSTTLMAACGRGRHWRGVLKILAEIGQGCDTVSLNSAVTALASAQRWREAQGLFTLARSAGACHALLSAFETSNSWWRALALFHEAVRTQLTLSAVALNSLISACEKAGEWELALGLLDGPVRPDAITFSALTLACCQASRWRRALGMCSPVDLLGRHVLARAAEGGAAAVGLRQELLLSARQVVLGRSDSGQGQPLMSRSAASQERVLAMALLCQQRSFWWLRRAGAGDWGTIDARCVLEEQRQHLKQVYFMKPLATLQVYPWHALGRVSSATEARDPERAEEAQVQLQGPDRGCQGCLLGLEEWWGQKEPLQQ</sequence>
<gene>
    <name evidence="2" type="ORF">CCMP2556_LOCUS45449</name>
</gene>
<reference evidence="2 3" key="1">
    <citation type="submission" date="2024-02" db="EMBL/GenBank/DDBJ databases">
        <authorList>
            <person name="Chen Y."/>
            <person name="Shah S."/>
            <person name="Dougan E. K."/>
            <person name="Thang M."/>
            <person name="Chan C."/>
        </authorList>
    </citation>
    <scope>NUCLEOTIDE SEQUENCE [LARGE SCALE GENOMIC DNA]</scope>
</reference>
<proteinExistence type="predicted"/>
<dbReference type="Gene3D" id="1.25.40.10">
    <property type="entry name" value="Tetratricopeptide repeat domain"/>
    <property type="match status" value="2"/>
</dbReference>
<comment type="caution">
    <text evidence="2">The sequence shown here is derived from an EMBL/GenBank/DDBJ whole genome shotgun (WGS) entry which is preliminary data.</text>
</comment>
<evidence type="ECO:0000256" key="1">
    <source>
        <dbReference type="ARBA" id="ARBA00022737"/>
    </source>
</evidence>
<dbReference type="InterPro" id="IPR011990">
    <property type="entry name" value="TPR-like_helical_dom_sf"/>
</dbReference>
<name>A0ABP0R499_9DINO</name>
<dbReference type="InterPro" id="IPR002885">
    <property type="entry name" value="PPR_rpt"/>
</dbReference>